<evidence type="ECO:0000313" key="1">
    <source>
        <dbReference type="EMBL" id="JAE37363.1"/>
    </source>
</evidence>
<protein>
    <submittedName>
        <fullName evidence="1">Uncharacterized protein</fullName>
    </submittedName>
</protein>
<dbReference type="AlphaFoldDB" id="A0A0A9HWT5"/>
<dbReference type="EMBL" id="GBRH01160533">
    <property type="protein sequence ID" value="JAE37363.1"/>
    <property type="molecule type" value="Transcribed_RNA"/>
</dbReference>
<reference evidence="1" key="2">
    <citation type="journal article" date="2015" name="Data Brief">
        <title>Shoot transcriptome of the giant reed, Arundo donax.</title>
        <authorList>
            <person name="Barrero R.A."/>
            <person name="Guerrero F.D."/>
            <person name="Moolhuijzen P."/>
            <person name="Goolsby J.A."/>
            <person name="Tidwell J."/>
            <person name="Bellgard S.E."/>
            <person name="Bellgard M.I."/>
        </authorList>
    </citation>
    <scope>NUCLEOTIDE SEQUENCE</scope>
    <source>
        <tissue evidence="1">Shoot tissue taken approximately 20 cm above the soil surface</tissue>
    </source>
</reference>
<accession>A0A0A9HWT5</accession>
<organism evidence="1">
    <name type="scientific">Arundo donax</name>
    <name type="common">Giant reed</name>
    <name type="synonym">Donax arundinaceus</name>
    <dbReference type="NCBI Taxonomy" id="35708"/>
    <lineage>
        <taxon>Eukaryota</taxon>
        <taxon>Viridiplantae</taxon>
        <taxon>Streptophyta</taxon>
        <taxon>Embryophyta</taxon>
        <taxon>Tracheophyta</taxon>
        <taxon>Spermatophyta</taxon>
        <taxon>Magnoliopsida</taxon>
        <taxon>Liliopsida</taxon>
        <taxon>Poales</taxon>
        <taxon>Poaceae</taxon>
        <taxon>PACMAD clade</taxon>
        <taxon>Arundinoideae</taxon>
        <taxon>Arundineae</taxon>
        <taxon>Arundo</taxon>
    </lineage>
</organism>
<sequence length="85" mass="8945">MARTAPCPPSPARTVTRAWSKYLCASFASACGGGGAAPAVGPGSLTLTARHVTANGVCFLAKPGRGRRQEASEMAWWWWVAVRRG</sequence>
<proteinExistence type="predicted"/>
<name>A0A0A9HWT5_ARUDO</name>
<reference evidence="1" key="1">
    <citation type="submission" date="2014-09" db="EMBL/GenBank/DDBJ databases">
        <authorList>
            <person name="Magalhaes I.L.F."/>
            <person name="Oliveira U."/>
            <person name="Santos F.R."/>
            <person name="Vidigal T.H.D.A."/>
            <person name="Brescovit A.D."/>
            <person name="Santos A.J."/>
        </authorList>
    </citation>
    <scope>NUCLEOTIDE SEQUENCE</scope>
    <source>
        <tissue evidence="1">Shoot tissue taken approximately 20 cm above the soil surface</tissue>
    </source>
</reference>